<dbReference type="AlphaFoldDB" id="A0A2A2LTQ9"/>
<evidence type="ECO:0000256" key="6">
    <source>
        <dbReference type="RuleBase" id="RU003829"/>
    </source>
</evidence>
<dbReference type="SUPFAM" id="SSF75632">
    <property type="entry name" value="Cullin homology domain"/>
    <property type="match status" value="1"/>
</dbReference>
<dbReference type="GO" id="GO:0031625">
    <property type="term" value="F:ubiquitin protein ligase binding"/>
    <property type="evidence" value="ECO:0007669"/>
    <property type="project" value="InterPro"/>
</dbReference>
<protein>
    <recommendedName>
        <fullName evidence="7">Cullin family profile domain-containing protein</fullName>
    </recommendedName>
</protein>
<dbReference type="Pfam" id="PF00888">
    <property type="entry name" value="Cullin"/>
    <property type="match status" value="1"/>
</dbReference>
<name>A0A2A2LTQ9_9BILA</name>
<dbReference type="Gene3D" id="3.30.230.130">
    <property type="entry name" value="Cullin, Chain C, Domain 2"/>
    <property type="match status" value="1"/>
</dbReference>
<keyword evidence="2" id="KW-1017">Isopeptide bond</keyword>
<gene>
    <name evidence="8" type="ORF">WR25_11933</name>
</gene>
<dbReference type="FunFam" id="1.20.1310.10:FF:000001">
    <property type="entry name" value="Cullin 3"/>
    <property type="match status" value="1"/>
</dbReference>
<accession>A0A2A2LTQ9</accession>
<comment type="caution">
    <text evidence="8">The sequence shown here is derived from an EMBL/GenBank/DDBJ whole genome shotgun (WGS) entry which is preliminary data.</text>
</comment>
<evidence type="ECO:0000313" key="8">
    <source>
        <dbReference type="EMBL" id="PAV89415.1"/>
    </source>
</evidence>
<dbReference type="InterPro" id="IPR036390">
    <property type="entry name" value="WH_DNA-bd_sf"/>
</dbReference>
<dbReference type="InterPro" id="IPR045093">
    <property type="entry name" value="Cullin"/>
</dbReference>
<evidence type="ECO:0000256" key="4">
    <source>
        <dbReference type="ARBA" id="ARBA00022843"/>
    </source>
</evidence>
<proteinExistence type="inferred from homology"/>
<dbReference type="EMBL" id="LIAE01006455">
    <property type="protein sequence ID" value="PAV89415.1"/>
    <property type="molecule type" value="Genomic_DNA"/>
</dbReference>
<dbReference type="InterPro" id="IPR001373">
    <property type="entry name" value="Cullin_N"/>
</dbReference>
<dbReference type="PANTHER" id="PTHR11932">
    <property type="entry name" value="CULLIN"/>
    <property type="match status" value="1"/>
</dbReference>
<dbReference type="FunFam" id="1.20.1310.10:FF:000019">
    <property type="entry name" value="Cullin 1"/>
    <property type="match status" value="1"/>
</dbReference>
<evidence type="ECO:0000256" key="1">
    <source>
        <dbReference type="ARBA" id="ARBA00006019"/>
    </source>
</evidence>
<evidence type="ECO:0000259" key="7">
    <source>
        <dbReference type="PROSITE" id="PS50069"/>
    </source>
</evidence>
<dbReference type="InterPro" id="IPR016158">
    <property type="entry name" value="Cullin_homology"/>
</dbReference>
<dbReference type="Gene3D" id="1.10.10.10">
    <property type="entry name" value="Winged helix-like DNA-binding domain superfamily/Winged helix DNA-binding domain"/>
    <property type="match status" value="1"/>
</dbReference>
<dbReference type="Gene3D" id="1.20.1310.10">
    <property type="entry name" value="Cullin Repeats"/>
    <property type="match status" value="4"/>
</dbReference>
<keyword evidence="4" id="KW-0832">Ubl conjugation</keyword>
<dbReference type="OrthoDB" id="5871988at2759"/>
<dbReference type="STRING" id="2018661.A0A2A2LTQ9"/>
<dbReference type="Pfam" id="PF26557">
    <property type="entry name" value="Cullin_AB"/>
    <property type="match status" value="1"/>
</dbReference>
<evidence type="ECO:0000256" key="3">
    <source>
        <dbReference type="ARBA" id="ARBA00022786"/>
    </source>
</evidence>
<dbReference type="InterPro" id="IPR016159">
    <property type="entry name" value="Cullin_repeat-like_dom_sf"/>
</dbReference>
<evidence type="ECO:0000256" key="2">
    <source>
        <dbReference type="ARBA" id="ARBA00022499"/>
    </source>
</evidence>
<keyword evidence="3" id="KW-0833">Ubl conjugation pathway</keyword>
<dbReference type="Pfam" id="PF10557">
    <property type="entry name" value="Cullin_Nedd8"/>
    <property type="match status" value="1"/>
</dbReference>
<keyword evidence="9" id="KW-1185">Reference proteome</keyword>
<dbReference type="PROSITE" id="PS50069">
    <property type="entry name" value="CULLIN_2"/>
    <property type="match status" value="1"/>
</dbReference>
<dbReference type="SUPFAM" id="SSF46785">
    <property type="entry name" value="Winged helix' DNA-binding domain"/>
    <property type="match status" value="1"/>
</dbReference>
<dbReference type="InterPro" id="IPR059120">
    <property type="entry name" value="Cullin-like_AB"/>
</dbReference>
<dbReference type="InterPro" id="IPR019559">
    <property type="entry name" value="Cullin_neddylation_domain"/>
</dbReference>
<dbReference type="InterPro" id="IPR036317">
    <property type="entry name" value="Cullin_homology_sf"/>
</dbReference>
<dbReference type="InterPro" id="IPR036388">
    <property type="entry name" value="WH-like_DNA-bd_sf"/>
</dbReference>
<dbReference type="GO" id="GO:0006511">
    <property type="term" value="P:ubiquitin-dependent protein catabolic process"/>
    <property type="evidence" value="ECO:0007669"/>
    <property type="project" value="InterPro"/>
</dbReference>
<organism evidence="8 9">
    <name type="scientific">Diploscapter pachys</name>
    <dbReference type="NCBI Taxonomy" id="2018661"/>
    <lineage>
        <taxon>Eukaryota</taxon>
        <taxon>Metazoa</taxon>
        <taxon>Ecdysozoa</taxon>
        <taxon>Nematoda</taxon>
        <taxon>Chromadorea</taxon>
        <taxon>Rhabditida</taxon>
        <taxon>Rhabditina</taxon>
        <taxon>Rhabditomorpha</taxon>
        <taxon>Rhabditoidea</taxon>
        <taxon>Rhabditidae</taxon>
        <taxon>Diploscapter</taxon>
    </lineage>
</organism>
<feature type="domain" description="Cullin family profile" evidence="7">
    <location>
        <begin position="419"/>
        <end position="646"/>
    </location>
</feature>
<dbReference type="SUPFAM" id="SSF74788">
    <property type="entry name" value="Cullin repeat-like"/>
    <property type="match status" value="1"/>
</dbReference>
<sequence length="776" mass="89892">MATMNGTLSHLLRNTIVKKENGLNDTWQKLSDGLDIVFKKMTNVTHEAYVNLYTVVIDFCTYVTTDTGTDIAGEDLYIKLEEYITNHVIQITGIIASLRGEELLHRYHEEWKNFRFSSTVMSSIFVYLNKNWIAREIKDGNANVHQTFTLALVKWHEFLFMELKSYLTDALLELIQRDRDGIKISTFIIKPIIDSYVELGIVKARSDEQKKDKEKSKIDLEKCQLFIYENYFEGRFIKRTEEYYKAEASNLLQNGSVVEYMRKVEKRLEEEKNRCSSYMSESTQMPLAKTLEEVLIIGRVELFQEEFRGLLVQKKDDDIARMYKLCNRVNSGLEELSKKLNIHIANEGHEELGQVADDAFKNPKVYVDTILRVHKRYAKLARDAFGSDTRFLESLDKASADFINENAVTNKAEKHAAFKSSELLARYCDGLLRKGSKNTSDDDDGLKDVIIVFKYIKDKDVFNKQYTKLLSKRLINEQSASKEAEETMINKLKDECGTEYTSKLTKMITDKQLSEDMCVEFRGYCNEAGRDVEVDFNVIVLTTISWPSMPPLKVHLPNQLNVCHEEFRSFYTTKYSGRKLDWVLSQTRGDVAAKCFKPKVYRFLMTAAQISLIDMFNGNTSFEFSFLLQSLEMERNILSQIVGGLVKALLLKNSADAVNGDYADDIVISLNEEYTNKTVKVDMTKYAIQVDAKKEADADQKTIDEDRKHLINCCIVRILKARQRIVHNELVAEIIQQLSSRFKPKIEMIKRCTERMIEQEYMRRSEDKNDMYEYIA</sequence>
<comment type="similarity">
    <text evidence="1 5 6">Belongs to the cullin family.</text>
</comment>
<dbReference type="SMART" id="SM00884">
    <property type="entry name" value="Cullin_Nedd8"/>
    <property type="match status" value="1"/>
</dbReference>
<dbReference type="FunFam" id="1.10.10.10:FF:000014">
    <property type="entry name" value="Cullin 1"/>
    <property type="match status" value="1"/>
</dbReference>
<dbReference type="SMART" id="SM00182">
    <property type="entry name" value="CULLIN"/>
    <property type="match status" value="1"/>
</dbReference>
<dbReference type="FunFam" id="1.20.1310.10:FF:000002">
    <property type="entry name" value="cullin-3 isoform X1"/>
    <property type="match status" value="1"/>
</dbReference>
<reference evidence="8 9" key="1">
    <citation type="journal article" date="2017" name="Curr. Biol.">
        <title>Genome architecture and evolution of a unichromosomal asexual nematode.</title>
        <authorList>
            <person name="Fradin H."/>
            <person name="Zegar C."/>
            <person name="Gutwein M."/>
            <person name="Lucas J."/>
            <person name="Kovtun M."/>
            <person name="Corcoran D."/>
            <person name="Baugh L.R."/>
            <person name="Kiontke K."/>
            <person name="Gunsalus K."/>
            <person name="Fitch D.H."/>
            <person name="Piano F."/>
        </authorList>
    </citation>
    <scope>NUCLEOTIDE SEQUENCE [LARGE SCALE GENOMIC DNA]</scope>
    <source>
        <strain evidence="8">PF1309</strain>
    </source>
</reference>
<dbReference type="Proteomes" id="UP000218231">
    <property type="component" value="Unassembled WGS sequence"/>
</dbReference>
<evidence type="ECO:0000313" key="9">
    <source>
        <dbReference type="Proteomes" id="UP000218231"/>
    </source>
</evidence>
<evidence type="ECO:0000256" key="5">
    <source>
        <dbReference type="PROSITE-ProRule" id="PRU00330"/>
    </source>
</evidence>